<evidence type="ECO:0000256" key="6">
    <source>
        <dbReference type="ARBA" id="ARBA00022448"/>
    </source>
</evidence>
<keyword evidence="9" id="KW-0645">Protease</keyword>
<evidence type="ECO:0000256" key="13">
    <source>
        <dbReference type="ARBA" id="ARBA00022813"/>
    </source>
</evidence>
<comment type="subunit">
    <text evidence="4">Heterotetramer of two alpha and two beta chains arranged as a dimer of alpha/beta heterodimers.</text>
</comment>
<dbReference type="InterPro" id="IPR003593">
    <property type="entry name" value="AAA+_ATPase"/>
</dbReference>
<dbReference type="SUPFAM" id="SSF52540">
    <property type="entry name" value="P-loop containing nucleoside triphosphate hydrolases"/>
    <property type="match status" value="2"/>
</dbReference>
<dbReference type="Gene3D" id="3.40.50.300">
    <property type="entry name" value="P-loop containing nucleotide triphosphate hydrolases"/>
    <property type="match status" value="2"/>
</dbReference>
<dbReference type="CDD" id="cd03257">
    <property type="entry name" value="ABC_NikE_OppD_transporters"/>
    <property type="match status" value="2"/>
</dbReference>
<dbReference type="HOGENOM" id="CLU_325011_0_0_1"/>
<dbReference type="InterPro" id="IPR050319">
    <property type="entry name" value="ABC_transp_ATP-bind"/>
</dbReference>
<dbReference type="EC" id="7.4.2.10" evidence="19"/>
<dbReference type="PANTHER" id="PTHR43776:SF15">
    <property type="entry name" value="GLUTATHIONE IMPORT ATP-BINDING PROTEIN GSIA"/>
    <property type="match status" value="1"/>
</dbReference>
<keyword evidence="8" id="KW-0997">Cell inner membrane</keyword>
<dbReference type="FunFam" id="3.40.50.300:FF:000016">
    <property type="entry name" value="Oligopeptide ABC transporter ATP-binding component"/>
    <property type="match status" value="2"/>
</dbReference>
<evidence type="ECO:0000256" key="14">
    <source>
        <dbReference type="ARBA" id="ARBA00022840"/>
    </source>
</evidence>
<evidence type="ECO:0000256" key="18">
    <source>
        <dbReference type="ARBA" id="ARBA00038416"/>
    </source>
</evidence>
<evidence type="ECO:0000256" key="3">
    <source>
        <dbReference type="ARBA" id="ARBA00011469"/>
    </source>
</evidence>
<keyword evidence="7" id="KW-1003">Cell membrane</keyword>
<feature type="domain" description="ABC transporter" evidence="26">
    <location>
        <begin position="312"/>
        <end position="566"/>
    </location>
</feature>
<dbReference type="Gramene" id="BGIOSGA018603-TA">
    <property type="protein sequence ID" value="BGIOSGA018603-PA"/>
    <property type="gene ID" value="BGIOSGA018603"/>
</dbReference>
<comment type="subunit">
    <text evidence="3">The complex is composed of two ATP-binding proteins (GsiA), two transmembrane proteins (GsiC and GsiD) and a solute-binding protein (GsiB).</text>
</comment>
<dbReference type="InterPro" id="IPR027417">
    <property type="entry name" value="P-loop_NTPase"/>
</dbReference>
<evidence type="ECO:0000256" key="9">
    <source>
        <dbReference type="ARBA" id="ARBA00022670"/>
    </source>
</evidence>
<dbReference type="GO" id="GO:0015833">
    <property type="term" value="P:peptide transport"/>
    <property type="evidence" value="ECO:0007669"/>
    <property type="project" value="InterPro"/>
</dbReference>
<evidence type="ECO:0000256" key="15">
    <source>
        <dbReference type="ARBA" id="ARBA00022967"/>
    </source>
</evidence>
<dbReference type="AlphaFoldDB" id="B8AZ59"/>
<dbReference type="GO" id="GO:0005886">
    <property type="term" value="C:plasma membrane"/>
    <property type="evidence" value="ECO:0007669"/>
    <property type="project" value="UniProtKB-SubCell"/>
</dbReference>
<dbReference type="SUPFAM" id="SSF56235">
    <property type="entry name" value="N-terminal nucleophile aminohydrolases (Ntn hydrolases)"/>
    <property type="match status" value="1"/>
</dbReference>
<accession>B8AZ59</accession>
<dbReference type="PANTHER" id="PTHR43776">
    <property type="entry name" value="TRANSPORT ATP-BINDING PROTEIN"/>
    <property type="match status" value="1"/>
</dbReference>
<dbReference type="GO" id="GO:0055085">
    <property type="term" value="P:transmembrane transport"/>
    <property type="evidence" value="ECO:0007669"/>
    <property type="project" value="UniProtKB-ARBA"/>
</dbReference>
<gene>
    <name evidence="27" type="ORF">OsI_18862</name>
</gene>
<evidence type="ECO:0000256" key="17">
    <source>
        <dbReference type="ARBA" id="ARBA00037530"/>
    </source>
</evidence>
<feature type="domain" description="ABC transporter" evidence="26">
    <location>
        <begin position="607"/>
        <end position="857"/>
    </location>
</feature>
<keyword evidence="28" id="KW-1185">Reference proteome</keyword>
<evidence type="ECO:0000256" key="19">
    <source>
        <dbReference type="ARBA" id="ARBA00039050"/>
    </source>
</evidence>
<evidence type="ECO:0000256" key="23">
    <source>
        <dbReference type="PIRSR" id="PIRSR600246-2"/>
    </source>
</evidence>
<dbReference type="STRING" id="39946.B8AZ59"/>
<organism evidence="27 28">
    <name type="scientific">Oryza sativa subsp. indica</name>
    <name type="common">Rice</name>
    <dbReference type="NCBI Taxonomy" id="39946"/>
    <lineage>
        <taxon>Eukaryota</taxon>
        <taxon>Viridiplantae</taxon>
        <taxon>Streptophyta</taxon>
        <taxon>Embryophyta</taxon>
        <taxon>Tracheophyta</taxon>
        <taxon>Spermatophyta</taxon>
        <taxon>Magnoliopsida</taxon>
        <taxon>Liliopsida</taxon>
        <taxon>Poales</taxon>
        <taxon>Poaceae</taxon>
        <taxon>BOP clade</taxon>
        <taxon>Oryzoideae</taxon>
        <taxon>Oryzeae</taxon>
        <taxon>Oryzinae</taxon>
        <taxon>Oryza</taxon>
        <taxon>Oryza sativa</taxon>
    </lineage>
</organism>
<dbReference type="SMART" id="SM00382">
    <property type="entry name" value="AAA"/>
    <property type="match status" value="2"/>
</dbReference>
<evidence type="ECO:0000256" key="8">
    <source>
        <dbReference type="ARBA" id="ARBA00022519"/>
    </source>
</evidence>
<evidence type="ECO:0000256" key="21">
    <source>
        <dbReference type="ARBA" id="ARBA00047640"/>
    </source>
</evidence>
<dbReference type="InterPro" id="IPR013563">
    <property type="entry name" value="Oligopep_ABC_C"/>
</dbReference>
<evidence type="ECO:0000256" key="25">
    <source>
        <dbReference type="SAM" id="MobiDB-lite"/>
    </source>
</evidence>
<keyword evidence="10" id="KW-0677">Repeat</keyword>
<keyword evidence="13" id="KW-0068">Autocatalytic cleavage</keyword>
<dbReference type="FunFam" id="3.60.20.30:FF:000001">
    <property type="entry name" value="Isoaspartyl peptidase/L-asparaginase"/>
    <property type="match status" value="1"/>
</dbReference>
<feature type="active site" description="Nucleophile" evidence="22">
    <location>
        <position position="185"/>
    </location>
</feature>
<dbReference type="Pfam" id="PF00005">
    <property type="entry name" value="ABC_tran"/>
    <property type="match status" value="2"/>
</dbReference>
<dbReference type="Pfam" id="PF08352">
    <property type="entry name" value="oligo_HPY"/>
    <property type="match status" value="2"/>
</dbReference>
<comment type="catalytic activity">
    <reaction evidence="21">
        <text>glutathione(out) + ATP + H2O = glutathione(in) + ADP + phosphate + H(+)</text>
        <dbReference type="Rhea" id="RHEA:29791"/>
        <dbReference type="ChEBI" id="CHEBI:15377"/>
        <dbReference type="ChEBI" id="CHEBI:15378"/>
        <dbReference type="ChEBI" id="CHEBI:30616"/>
        <dbReference type="ChEBI" id="CHEBI:43474"/>
        <dbReference type="ChEBI" id="CHEBI:57925"/>
        <dbReference type="ChEBI" id="CHEBI:456216"/>
        <dbReference type="EC" id="7.4.2.10"/>
    </reaction>
</comment>
<reference evidence="27 28" key="1">
    <citation type="journal article" date="2005" name="PLoS Biol.">
        <title>The genomes of Oryza sativa: a history of duplications.</title>
        <authorList>
            <person name="Yu J."/>
            <person name="Wang J."/>
            <person name="Lin W."/>
            <person name="Li S."/>
            <person name="Li H."/>
            <person name="Zhou J."/>
            <person name="Ni P."/>
            <person name="Dong W."/>
            <person name="Hu S."/>
            <person name="Zeng C."/>
            <person name="Zhang J."/>
            <person name="Zhang Y."/>
            <person name="Li R."/>
            <person name="Xu Z."/>
            <person name="Li S."/>
            <person name="Li X."/>
            <person name="Zheng H."/>
            <person name="Cong L."/>
            <person name="Lin L."/>
            <person name="Yin J."/>
            <person name="Geng J."/>
            <person name="Li G."/>
            <person name="Shi J."/>
            <person name="Liu J."/>
            <person name="Lv H."/>
            <person name="Li J."/>
            <person name="Wang J."/>
            <person name="Deng Y."/>
            <person name="Ran L."/>
            <person name="Shi X."/>
            <person name="Wang X."/>
            <person name="Wu Q."/>
            <person name="Li C."/>
            <person name="Ren X."/>
            <person name="Wang J."/>
            <person name="Wang X."/>
            <person name="Li D."/>
            <person name="Liu D."/>
            <person name="Zhang X."/>
            <person name="Ji Z."/>
            <person name="Zhao W."/>
            <person name="Sun Y."/>
            <person name="Zhang Z."/>
            <person name="Bao J."/>
            <person name="Han Y."/>
            <person name="Dong L."/>
            <person name="Ji J."/>
            <person name="Chen P."/>
            <person name="Wu S."/>
            <person name="Liu J."/>
            <person name="Xiao Y."/>
            <person name="Bu D."/>
            <person name="Tan J."/>
            <person name="Yang L."/>
            <person name="Ye C."/>
            <person name="Zhang J."/>
            <person name="Xu J."/>
            <person name="Zhou Y."/>
            <person name="Yu Y."/>
            <person name="Zhang B."/>
            <person name="Zhuang S."/>
            <person name="Wei H."/>
            <person name="Liu B."/>
            <person name="Lei M."/>
            <person name="Yu H."/>
            <person name="Li Y."/>
            <person name="Xu H."/>
            <person name="Wei S."/>
            <person name="He X."/>
            <person name="Fang L."/>
            <person name="Zhang Z."/>
            <person name="Zhang Y."/>
            <person name="Huang X."/>
            <person name="Su Z."/>
            <person name="Tong W."/>
            <person name="Li J."/>
            <person name="Tong Z."/>
            <person name="Li S."/>
            <person name="Ye J."/>
            <person name="Wang L."/>
            <person name="Fang L."/>
            <person name="Lei T."/>
            <person name="Chen C."/>
            <person name="Chen H."/>
            <person name="Xu Z."/>
            <person name="Li H."/>
            <person name="Huang H."/>
            <person name="Zhang F."/>
            <person name="Xu H."/>
            <person name="Li N."/>
            <person name="Zhao C."/>
            <person name="Li S."/>
            <person name="Dong L."/>
            <person name="Huang Y."/>
            <person name="Li L."/>
            <person name="Xi Y."/>
            <person name="Qi Q."/>
            <person name="Li W."/>
            <person name="Zhang B."/>
            <person name="Hu W."/>
            <person name="Zhang Y."/>
            <person name="Tian X."/>
            <person name="Jiao Y."/>
            <person name="Liang X."/>
            <person name="Jin J."/>
            <person name="Gao L."/>
            <person name="Zheng W."/>
            <person name="Hao B."/>
            <person name="Liu S."/>
            <person name="Wang W."/>
            <person name="Yuan L."/>
            <person name="Cao M."/>
            <person name="McDermott J."/>
            <person name="Samudrala R."/>
            <person name="Wang J."/>
            <person name="Wong G.K."/>
            <person name="Yang H."/>
        </authorList>
    </citation>
    <scope>NUCLEOTIDE SEQUENCE [LARGE SCALE GENOMIC DNA]</scope>
    <source>
        <strain evidence="28">cv. 93-11</strain>
    </source>
</reference>
<evidence type="ECO:0000256" key="7">
    <source>
        <dbReference type="ARBA" id="ARBA00022475"/>
    </source>
</evidence>
<feature type="binding site" evidence="23">
    <location>
        <begin position="213"/>
        <end position="216"/>
    </location>
    <ligand>
        <name>substrate</name>
    </ligand>
</feature>
<dbReference type="PROSITE" id="PS00211">
    <property type="entry name" value="ABC_TRANSPORTER_1"/>
    <property type="match status" value="2"/>
</dbReference>
<evidence type="ECO:0000256" key="4">
    <source>
        <dbReference type="ARBA" id="ARBA00011601"/>
    </source>
</evidence>
<comment type="similarity">
    <text evidence="18">Belongs to the ABC transporter superfamily. Glutathione importer (TC 3.A.1.5.11) family.</text>
</comment>
<dbReference type="GO" id="GO:0006508">
    <property type="term" value="P:proteolysis"/>
    <property type="evidence" value="ECO:0007669"/>
    <property type="project" value="UniProtKB-KW"/>
</dbReference>
<dbReference type="CDD" id="cd04701">
    <property type="entry name" value="Asparaginase_2"/>
    <property type="match status" value="1"/>
</dbReference>
<dbReference type="PROSITE" id="PS50893">
    <property type="entry name" value="ABC_TRANSPORTER_2"/>
    <property type="match status" value="2"/>
</dbReference>
<evidence type="ECO:0000256" key="2">
    <source>
        <dbReference type="ARBA" id="ARBA00004533"/>
    </source>
</evidence>
<evidence type="ECO:0000256" key="11">
    <source>
        <dbReference type="ARBA" id="ARBA00022741"/>
    </source>
</evidence>
<dbReference type="InterPro" id="IPR000246">
    <property type="entry name" value="Peptidase_T2"/>
</dbReference>
<dbReference type="Pfam" id="PF01112">
    <property type="entry name" value="Asparaginase_2"/>
    <property type="match status" value="1"/>
</dbReference>
<dbReference type="GO" id="GO:0016887">
    <property type="term" value="F:ATP hydrolysis activity"/>
    <property type="evidence" value="ECO:0007669"/>
    <property type="project" value="InterPro"/>
</dbReference>
<feature type="region of interest" description="Disordered" evidence="25">
    <location>
        <begin position="866"/>
        <end position="888"/>
    </location>
</feature>
<keyword evidence="15" id="KW-1278">Translocase</keyword>
<evidence type="ECO:0000256" key="24">
    <source>
        <dbReference type="PIRSR" id="PIRSR600246-3"/>
    </source>
</evidence>
<dbReference type="GO" id="GO:0008798">
    <property type="term" value="F:beta-aspartyl-peptidase activity"/>
    <property type="evidence" value="ECO:0007669"/>
    <property type="project" value="UniProtKB-EC"/>
</dbReference>
<evidence type="ECO:0000256" key="22">
    <source>
        <dbReference type="PIRSR" id="PIRSR600246-1"/>
    </source>
</evidence>
<feature type="site" description="Cleavage; by autolysis" evidence="24">
    <location>
        <begin position="184"/>
        <end position="185"/>
    </location>
</feature>
<dbReference type="GO" id="GO:0004067">
    <property type="term" value="F:asparaginase activity"/>
    <property type="evidence" value="ECO:0007669"/>
    <property type="project" value="UniProtKB-ARBA"/>
</dbReference>
<comment type="subcellular location">
    <subcellularLocation>
        <location evidence="2">Cell inner membrane</location>
    </subcellularLocation>
</comment>
<name>B8AZ59_ORYSI</name>
<keyword evidence="12" id="KW-0378">Hydrolase</keyword>
<dbReference type="EC" id="3.4.19.5" evidence="5"/>
<evidence type="ECO:0000259" key="26">
    <source>
        <dbReference type="PROSITE" id="PS50893"/>
    </source>
</evidence>
<dbReference type="InterPro" id="IPR003439">
    <property type="entry name" value="ABC_transporter-like_ATP-bd"/>
</dbReference>
<protein>
    <recommendedName>
        <fullName evidence="20">Glutathione import ATP-binding protein GsiA</fullName>
        <ecNumber evidence="5">3.4.19.5</ecNumber>
        <ecNumber evidence="19">7.4.2.10</ecNumber>
    </recommendedName>
</protein>
<sequence>MSKPVIAIHGGAGAITRAALSAEKERQYIQALSEIVAAGQAILAQGGSALDAVTAAVRLLEECPLFNAGKGSVFTHQGSHELDACVMDGRTCDAGAVAGVSRIRNPVLAARAVLENSEHVLFAAEGAEKFAAAHGLEMVSPDFFFTQERFDQLHRAQAEQGRVLLDHDGAAQAGEPLDPDRKFGTVGAVALDALGNLAAATSTGGMTNKQAGRVGDTPIIGAGCYANNATVAVSSTGTGEIFMRGVAAYDVSALIEYGGLSLQEASDRVVMEKLPALGGSGGMIAVDRHGNIALPFNSEGMYRGFGYRVLTVRDLSISFPQADGAVDAVRNLSFDLDRGETLAIVGESGSGKSVTSLGLMRLVEQGGGRIVSGAMTLRRRDGALLDLARASQRTLRTVRGADMAMIFQEPMTSLNPVFPVGEQIAESLRLHQGMDHRSARQEALRMLDLVRIPEAKEVLGRYPHQLSGGMRQRVMIAMALSCKPALLIADEPTTALDVTIQAQILQLIRVLQQEMQMGVIFITHDMGVVAEIADRVLVMRRGEQVEQNRVRELFAAPQQAYTRALLAAVPKLGAMADRPLPAKFPLPDGEGDAAPQDTVPPDAAPILRVEHLVTRFDLRGGLFNRVTRRVHAVENVSFDLYPGETLGLVGESGCGKSTTGRSLLKLVDSQSGTITFAGRRIDRLKGPALQHLRRDIQFIFQDPYASLDPRLTVGFSIMEPLLVHNVMRGREAERRVAWLLERVGLQPEHARRYPHEFSGGQRQRICIARALALNPKVVIADEAVSALDVSIQAQIVNLLLDLQREFGIAFLFISHDMAVVERISHRVAVMYLGQIVEIGPRQAVFDNPQHPYTRKLMAAVPVADPAHAHKRQPLPADEIPSPVRALGR</sequence>
<evidence type="ECO:0000256" key="12">
    <source>
        <dbReference type="ARBA" id="ARBA00022801"/>
    </source>
</evidence>
<dbReference type="EMBL" id="CM000130">
    <property type="protein sequence ID" value="EEC78702.1"/>
    <property type="molecule type" value="Genomic_DNA"/>
</dbReference>
<dbReference type="Proteomes" id="UP000007015">
    <property type="component" value="Chromosome 5"/>
</dbReference>
<dbReference type="Gene3D" id="3.60.20.30">
    <property type="entry name" value="(Glycosyl)asparaginase"/>
    <property type="match status" value="1"/>
</dbReference>
<evidence type="ECO:0000256" key="10">
    <source>
        <dbReference type="ARBA" id="ARBA00022737"/>
    </source>
</evidence>
<comment type="catalytic activity">
    <reaction evidence="1">
        <text>Cleavage of a beta-linked Asp residue from the N-terminus of a polypeptide.</text>
        <dbReference type="EC" id="3.4.19.5"/>
    </reaction>
</comment>
<keyword evidence="6" id="KW-0813">Transport</keyword>
<dbReference type="InterPro" id="IPR029055">
    <property type="entry name" value="Ntn_hydrolases_N"/>
</dbReference>
<keyword evidence="14" id="KW-0067">ATP-binding</keyword>
<dbReference type="NCBIfam" id="NF008453">
    <property type="entry name" value="PRK11308.1"/>
    <property type="match status" value="2"/>
</dbReference>
<evidence type="ECO:0000256" key="16">
    <source>
        <dbReference type="ARBA" id="ARBA00023136"/>
    </source>
</evidence>
<evidence type="ECO:0000256" key="20">
    <source>
        <dbReference type="ARBA" id="ARBA00041187"/>
    </source>
</evidence>
<dbReference type="InterPro" id="IPR017871">
    <property type="entry name" value="ABC_transporter-like_CS"/>
</dbReference>
<keyword evidence="16" id="KW-0472">Membrane</keyword>
<dbReference type="GO" id="GO:0005524">
    <property type="term" value="F:ATP binding"/>
    <property type="evidence" value="ECO:0007669"/>
    <property type="project" value="UniProtKB-KW"/>
</dbReference>
<evidence type="ECO:0000313" key="27">
    <source>
        <dbReference type="EMBL" id="EEC78702.1"/>
    </source>
</evidence>
<comment type="function">
    <text evidence="17">Part of the ABC transporter complex GsiABCD involved in glutathione import. Responsible for energy coupling to the transport system.</text>
</comment>
<keyword evidence="11" id="KW-0547">Nucleotide-binding</keyword>
<proteinExistence type="inferred from homology"/>
<feature type="binding site" evidence="23">
    <location>
        <begin position="236"/>
        <end position="239"/>
    </location>
    <ligand>
        <name>substrate</name>
    </ligand>
</feature>
<dbReference type="NCBIfam" id="NF007739">
    <property type="entry name" value="PRK10419.1"/>
    <property type="match status" value="2"/>
</dbReference>
<evidence type="ECO:0000313" key="28">
    <source>
        <dbReference type="Proteomes" id="UP000007015"/>
    </source>
</evidence>
<evidence type="ECO:0000256" key="5">
    <source>
        <dbReference type="ARBA" id="ARBA00012879"/>
    </source>
</evidence>
<evidence type="ECO:0000256" key="1">
    <source>
        <dbReference type="ARBA" id="ARBA00000306"/>
    </source>
</evidence>